<comment type="caution">
    <text evidence="2">The sequence shown here is derived from an EMBL/GenBank/DDBJ whole genome shotgun (WGS) entry which is preliminary data.</text>
</comment>
<feature type="compositionally biased region" description="Basic and acidic residues" evidence="1">
    <location>
        <begin position="15"/>
        <end position="40"/>
    </location>
</feature>
<keyword evidence="3" id="KW-1185">Reference proteome</keyword>
<dbReference type="EMBL" id="ASPP01015787">
    <property type="protein sequence ID" value="ETO17903.1"/>
    <property type="molecule type" value="Genomic_DNA"/>
</dbReference>
<evidence type="ECO:0000313" key="3">
    <source>
        <dbReference type="Proteomes" id="UP000023152"/>
    </source>
</evidence>
<organism evidence="2 3">
    <name type="scientific">Reticulomyxa filosa</name>
    <dbReference type="NCBI Taxonomy" id="46433"/>
    <lineage>
        <taxon>Eukaryota</taxon>
        <taxon>Sar</taxon>
        <taxon>Rhizaria</taxon>
        <taxon>Retaria</taxon>
        <taxon>Foraminifera</taxon>
        <taxon>Monothalamids</taxon>
        <taxon>Reticulomyxidae</taxon>
        <taxon>Reticulomyxa</taxon>
    </lineage>
</organism>
<proteinExistence type="predicted"/>
<feature type="region of interest" description="Disordered" evidence="1">
    <location>
        <begin position="123"/>
        <end position="189"/>
    </location>
</feature>
<gene>
    <name evidence="2" type="ORF">RFI_19402</name>
</gene>
<feature type="region of interest" description="Disordered" evidence="1">
    <location>
        <begin position="1"/>
        <end position="40"/>
    </location>
</feature>
<name>X6MVA1_RETFI</name>
<accession>X6MVA1</accession>
<protein>
    <submittedName>
        <fullName evidence="2">Non-SMC condensin II complex, subunit D3</fullName>
    </submittedName>
</protein>
<sequence>MLLPLFQSDANIRTKRTENNEKTGKKQENEEEDIKKDQEPTKYLIYNPMQDNIKVTTKSQAELNEILPNLKRIIFADYLLKEEKLKEFLIVTEPWLRSHHIELYFPKIDPKDIRNLLASGEDEKSNYHSQNSNHNTNTQANHDSDNKNDNNQELAEENEDAEEDQDNNAQDDDIDTRTAPTKRSKNKKQNSNEVGFEWWRWKDHFKPVRLSVHRWKESPHYLLYLRATAWKMWWLRDIQFRHEVYLNLVH</sequence>
<dbReference type="Proteomes" id="UP000023152">
    <property type="component" value="Unassembled WGS sequence"/>
</dbReference>
<evidence type="ECO:0000313" key="2">
    <source>
        <dbReference type="EMBL" id="ETO17903.1"/>
    </source>
</evidence>
<dbReference type="AlphaFoldDB" id="X6MVA1"/>
<feature type="compositionally biased region" description="Polar residues" evidence="1">
    <location>
        <begin position="127"/>
        <end position="141"/>
    </location>
</feature>
<evidence type="ECO:0000256" key="1">
    <source>
        <dbReference type="SAM" id="MobiDB-lite"/>
    </source>
</evidence>
<feature type="compositionally biased region" description="Acidic residues" evidence="1">
    <location>
        <begin position="154"/>
        <end position="174"/>
    </location>
</feature>
<reference evidence="2 3" key="1">
    <citation type="journal article" date="2013" name="Curr. Biol.">
        <title>The Genome of the Foraminiferan Reticulomyxa filosa.</title>
        <authorList>
            <person name="Glockner G."/>
            <person name="Hulsmann N."/>
            <person name="Schleicher M."/>
            <person name="Noegel A.A."/>
            <person name="Eichinger L."/>
            <person name="Gallinger C."/>
            <person name="Pawlowski J."/>
            <person name="Sierra R."/>
            <person name="Euteneuer U."/>
            <person name="Pillet L."/>
            <person name="Moustafa A."/>
            <person name="Platzer M."/>
            <person name="Groth M."/>
            <person name="Szafranski K."/>
            <person name="Schliwa M."/>
        </authorList>
    </citation>
    <scope>NUCLEOTIDE SEQUENCE [LARGE SCALE GENOMIC DNA]</scope>
</reference>